<accession>A0ABX2BNX4</accession>
<name>A0ABX2BNX4_9BURK</name>
<comment type="caution">
    <text evidence="1">The sequence shown here is derived from an EMBL/GenBank/DDBJ whole genome shotgun (WGS) entry which is preliminary data.</text>
</comment>
<protein>
    <submittedName>
        <fullName evidence="1">Uncharacterized protein</fullName>
    </submittedName>
</protein>
<dbReference type="Proteomes" id="UP000652198">
    <property type="component" value="Unassembled WGS sequence"/>
</dbReference>
<organism evidence="1 2">
    <name type="scientific">Paraburkholderia solitsugae</name>
    <dbReference type="NCBI Taxonomy" id="2675748"/>
    <lineage>
        <taxon>Bacteria</taxon>
        <taxon>Pseudomonadati</taxon>
        <taxon>Pseudomonadota</taxon>
        <taxon>Betaproteobacteria</taxon>
        <taxon>Burkholderiales</taxon>
        <taxon>Burkholderiaceae</taxon>
        <taxon>Paraburkholderia</taxon>
    </lineage>
</organism>
<keyword evidence="2" id="KW-1185">Reference proteome</keyword>
<evidence type="ECO:0000313" key="1">
    <source>
        <dbReference type="EMBL" id="NPT42454.1"/>
    </source>
</evidence>
<gene>
    <name evidence="1" type="ORF">GNZ12_14300</name>
</gene>
<proteinExistence type="predicted"/>
<sequence length="70" mass="7943">MLPYVKACAQKYRDRGLVVIGMHAPEFAFERNIDIWARTIFIRSPSACRTGATSNLRCLQSDPRGRCNRG</sequence>
<dbReference type="EMBL" id="WOEY01000058">
    <property type="protein sequence ID" value="NPT42454.1"/>
    <property type="molecule type" value="Genomic_DNA"/>
</dbReference>
<evidence type="ECO:0000313" key="2">
    <source>
        <dbReference type="Proteomes" id="UP000652198"/>
    </source>
</evidence>
<reference evidence="1 2" key="1">
    <citation type="submission" date="2019-11" db="EMBL/GenBank/DDBJ databases">
        <title>Metabolism of dissolved organic matter in forest soils.</title>
        <authorList>
            <person name="Cyle K.T."/>
            <person name="Wilhelm R.C."/>
            <person name="Martinez C.E."/>
        </authorList>
    </citation>
    <scope>NUCLEOTIDE SEQUENCE [LARGE SCALE GENOMIC DNA]</scope>
    <source>
        <strain evidence="1 2">1N</strain>
    </source>
</reference>